<reference evidence="2" key="1">
    <citation type="journal article" date="2019" name="Sci. Rep.">
        <title>Draft genome of Tanacetum cinerariifolium, the natural source of mosquito coil.</title>
        <authorList>
            <person name="Yamashiro T."/>
            <person name="Shiraishi A."/>
            <person name="Satake H."/>
            <person name="Nakayama K."/>
        </authorList>
    </citation>
    <scope>NUCLEOTIDE SEQUENCE</scope>
</reference>
<dbReference type="AlphaFoldDB" id="A0A699HWH7"/>
<organism evidence="2">
    <name type="scientific">Tanacetum cinerariifolium</name>
    <name type="common">Dalmatian daisy</name>
    <name type="synonym">Chrysanthemum cinerariifolium</name>
    <dbReference type="NCBI Taxonomy" id="118510"/>
    <lineage>
        <taxon>Eukaryota</taxon>
        <taxon>Viridiplantae</taxon>
        <taxon>Streptophyta</taxon>
        <taxon>Embryophyta</taxon>
        <taxon>Tracheophyta</taxon>
        <taxon>Spermatophyta</taxon>
        <taxon>Magnoliopsida</taxon>
        <taxon>eudicotyledons</taxon>
        <taxon>Gunneridae</taxon>
        <taxon>Pentapetalae</taxon>
        <taxon>asterids</taxon>
        <taxon>campanulids</taxon>
        <taxon>Asterales</taxon>
        <taxon>Asteraceae</taxon>
        <taxon>Asteroideae</taxon>
        <taxon>Anthemideae</taxon>
        <taxon>Anthemidinae</taxon>
        <taxon>Tanacetum</taxon>
    </lineage>
</organism>
<feature type="compositionally biased region" description="Low complexity" evidence="1">
    <location>
        <begin position="7"/>
        <end position="16"/>
    </location>
</feature>
<feature type="region of interest" description="Disordered" evidence="1">
    <location>
        <begin position="1"/>
        <end position="32"/>
    </location>
</feature>
<evidence type="ECO:0000313" key="2">
    <source>
        <dbReference type="EMBL" id="GEY86168.1"/>
    </source>
</evidence>
<evidence type="ECO:0000256" key="1">
    <source>
        <dbReference type="SAM" id="MobiDB-lite"/>
    </source>
</evidence>
<accession>A0A699HWH7</accession>
<sequence length="101" mass="11555">MHKERLPPYIYLPLRPNQEQNAELSSSDPPKEAMIDTLEKSADQTFPKWVGNRLPVKEEKRAMGEIPFLSFIAFWKCLLTLGSKKARAKMEEREGSAGGRH</sequence>
<comment type="caution">
    <text evidence="2">The sequence shown here is derived from an EMBL/GenBank/DDBJ whole genome shotgun (WGS) entry which is preliminary data.</text>
</comment>
<gene>
    <name evidence="2" type="ORF">Tci_458142</name>
</gene>
<feature type="compositionally biased region" description="Polar residues" evidence="1">
    <location>
        <begin position="17"/>
        <end position="28"/>
    </location>
</feature>
<dbReference type="EMBL" id="BKCJ010216841">
    <property type="protein sequence ID" value="GEY86168.1"/>
    <property type="molecule type" value="Genomic_DNA"/>
</dbReference>
<protein>
    <submittedName>
        <fullName evidence="2">Uncharacterized protein</fullName>
    </submittedName>
</protein>
<proteinExistence type="predicted"/>
<name>A0A699HWH7_TANCI</name>